<name>A0A9J5XVI6_SOLCO</name>
<evidence type="ECO:0000313" key="1">
    <source>
        <dbReference type="EMBL" id="KAG5591746.1"/>
    </source>
</evidence>
<dbReference type="OrthoDB" id="1809021at2759"/>
<protein>
    <submittedName>
        <fullName evidence="1">Uncharacterized protein</fullName>
    </submittedName>
</protein>
<proteinExistence type="predicted"/>
<accession>A0A9J5XVI6</accession>
<evidence type="ECO:0000313" key="2">
    <source>
        <dbReference type="Proteomes" id="UP000824120"/>
    </source>
</evidence>
<gene>
    <name evidence="1" type="ORF">H5410_042260</name>
</gene>
<feature type="non-terminal residue" evidence="1">
    <location>
        <position position="1"/>
    </location>
</feature>
<reference evidence="1 2" key="1">
    <citation type="submission" date="2020-09" db="EMBL/GenBank/DDBJ databases">
        <title>De no assembly of potato wild relative species, Solanum commersonii.</title>
        <authorList>
            <person name="Cho K."/>
        </authorList>
    </citation>
    <scope>NUCLEOTIDE SEQUENCE [LARGE SCALE GENOMIC DNA]</scope>
    <source>
        <strain evidence="1">LZ3.2</strain>
        <tissue evidence="1">Leaf</tissue>
    </source>
</reference>
<dbReference type="Proteomes" id="UP000824120">
    <property type="component" value="Chromosome 8"/>
</dbReference>
<organism evidence="1 2">
    <name type="scientific">Solanum commersonii</name>
    <name type="common">Commerson's wild potato</name>
    <name type="synonym">Commerson's nightshade</name>
    <dbReference type="NCBI Taxonomy" id="4109"/>
    <lineage>
        <taxon>Eukaryota</taxon>
        <taxon>Viridiplantae</taxon>
        <taxon>Streptophyta</taxon>
        <taxon>Embryophyta</taxon>
        <taxon>Tracheophyta</taxon>
        <taxon>Spermatophyta</taxon>
        <taxon>Magnoliopsida</taxon>
        <taxon>eudicotyledons</taxon>
        <taxon>Gunneridae</taxon>
        <taxon>Pentapetalae</taxon>
        <taxon>asterids</taxon>
        <taxon>lamiids</taxon>
        <taxon>Solanales</taxon>
        <taxon>Solanaceae</taxon>
        <taxon>Solanoideae</taxon>
        <taxon>Solaneae</taxon>
        <taxon>Solanum</taxon>
    </lineage>
</organism>
<dbReference type="EMBL" id="JACXVP010000008">
    <property type="protein sequence ID" value="KAG5591746.1"/>
    <property type="molecule type" value="Genomic_DNA"/>
</dbReference>
<keyword evidence="2" id="KW-1185">Reference proteome</keyword>
<sequence>TSLSGNKVCGKSPCIVVNWISKVVCKIFQWAFSGDNSLNEESKHGKHSKSSILDFFHFEFSKSLWIISKAQWVEATTRIKWVNNLTKRPTSNTVTLNGSHQHNLASPNGQDTLCMDQTWVAQVIKSTLAENLGSSFEPNSLTKLYTITGQELRKDTTKSSKHGPSTMDHLQLTLGASPENGPKYLTRSGPYHGLPEETGLALAAVFLIVNLPFPVISEEDGESLTAFPTNVDEERAIVAAAIVEVE</sequence>
<dbReference type="AlphaFoldDB" id="A0A9J5XVI6"/>
<comment type="caution">
    <text evidence="1">The sequence shown here is derived from an EMBL/GenBank/DDBJ whole genome shotgun (WGS) entry which is preliminary data.</text>
</comment>